<dbReference type="Gene3D" id="3.40.50.150">
    <property type="entry name" value="Vaccinia Virus protein VP39"/>
    <property type="match status" value="2"/>
</dbReference>
<evidence type="ECO:0000256" key="2">
    <source>
        <dbReference type="ARBA" id="ARBA00022771"/>
    </source>
</evidence>
<evidence type="ECO:0000256" key="1">
    <source>
        <dbReference type="ARBA" id="ARBA00022723"/>
    </source>
</evidence>
<dbReference type="PANTHER" id="PTHR12420:SF46">
    <property type="entry name" value="FINGER PROTEIN, PUTATIVE-RELATED"/>
    <property type="match status" value="1"/>
</dbReference>
<dbReference type="InterPro" id="IPR029063">
    <property type="entry name" value="SAM-dependent_MTases_sf"/>
</dbReference>
<accession>A0AAN7DSN9</accession>
<dbReference type="PROSITE" id="PS51805">
    <property type="entry name" value="EPHD"/>
    <property type="match status" value="1"/>
</dbReference>
<feature type="region of interest" description="Disordered" evidence="4">
    <location>
        <begin position="1"/>
        <end position="32"/>
    </location>
</feature>
<dbReference type="SUPFAM" id="SSF57850">
    <property type="entry name" value="RING/U-box"/>
    <property type="match status" value="1"/>
</dbReference>
<feature type="compositionally biased region" description="Basic residues" evidence="4">
    <location>
        <begin position="452"/>
        <end position="463"/>
    </location>
</feature>
<feature type="domain" description="PHD-type" evidence="5">
    <location>
        <begin position="757"/>
        <end position="877"/>
    </location>
</feature>
<dbReference type="GO" id="GO:0008270">
    <property type="term" value="F:zinc ion binding"/>
    <property type="evidence" value="ECO:0007669"/>
    <property type="project" value="UniProtKB-KW"/>
</dbReference>
<proteinExistence type="predicted"/>
<dbReference type="PANTHER" id="PTHR12420">
    <property type="entry name" value="PHD FINGER PROTEIN"/>
    <property type="match status" value="1"/>
</dbReference>
<dbReference type="InterPro" id="IPR016197">
    <property type="entry name" value="Chromo-like_dom_sf"/>
</dbReference>
<dbReference type="SUPFAM" id="SSF54160">
    <property type="entry name" value="Chromo domain-like"/>
    <property type="match status" value="1"/>
</dbReference>
<name>A0AAN7DSN9_9FUNG</name>
<dbReference type="InterPro" id="IPR034732">
    <property type="entry name" value="EPHD"/>
</dbReference>
<feature type="region of interest" description="Disordered" evidence="4">
    <location>
        <begin position="286"/>
        <end position="328"/>
    </location>
</feature>
<sequence>MSQNHREPPGGAQTAYSHERSMAKSVEPTDQAHLYHASDELDQRNLAPQGSISQAITATNQATGIDCKADPEFSLDPIQRASSQNTIRNHSFSKSNINQRLAQDDNDTLSSSMQSTEVNKSINDCKNCIIRNRDRNPFDRISFCSKCQCKWTNFLPNRLNTDSDNGSVTHMLQDRHIRLTRTMVQELVDDFGFGPNVHGYRRHRLIKLAFPLDKVKKECIGVLCRLYQGKVKVWIPELQMIEWLPVGTRRIKLMDSEEENDAESVLRGSIPTIDDIELLADGQDLQARRSSHRKRTRSNSSTPKKPPNAQHKQEESTKANTADGRLDTAPPIINRAYLTTGAFATRKAVHQLKDDYGFIPNPFGYAKNQAVQILDTNYGKSKSWYNGTLVEMRPGYVKVHYNQWSEMYDEWLVVGSRRIRIANGAGAAVDDMLCSDKQLMVIAEDPDAQRDVKRKRRPLKLQQKRQESATRGSEQSSPRPITSRRIAQLKAAEAEKFVPNVYGYYHMQHVNVLYHDKRYYEARIVGIQKNKVKVHYCGWTDDFDELIPNGSQRLQVVDAVECVEPERDKHMSLVKHNEEATSFSVPRAMEAQEAIKLDSNEQLTNEEEEIIIVDDAMVKDVIIKANASKVNCNHCKTTIQDLRYYCTYCEASSSTGNGTNTESFQLCVVCFGHGFPDWHPHPRSGFAIQTIADSPKQLQDSHLLSSSMWEEDIMEVQDECMDEAAVSLGTSKIFTGVDDIAMQDKHGYLFLQKWSNRKICGFCNDDDDNSQELGSFVGPFVSITTKLGQEKKRTFWVHDACARYSPEVRFSVVDGKWYNVTRALKRGRSMRCFACKEKGATIGCFDSRCSKSFHLSCTNKPVNNFRNGVIFWCHIHEAAHGKKDAYINVFHCDGCIKKFSNDETWFTCGQCSLDNYFSSFDLCKECYTKDDVIRKHQHDRSAYNETSYSQMERAEALEKTKKEDGKYNVKKTPLFSRRSRKLQSGSTPTSCCYCGTLEADTWRKGYDGGILMCDTCFGMIYDKERPTEGTSEGSVAIENYVASIEDYSHKPYFTRDTVSMNKSLVGSRLTSYGPQSNQLFSLAFDSTYFDIPGRAPRWATHSGTDYHGTWLPQTVRRALLKYTKRDERILSNFLGRGTDAIECFLLQRKCCGVDINPVAVALSQRNCCFEVPAELTFAEYRPIIALADARQLNGTLFGNESYHHILSHPPYKDCVAYSTHLEGDLSRFTRLEDFKTEYTRVVQESYRLLKMDRRLTLGIGDNREHCFYVPVGFHLMRLYIDQGFELEELIVKRQRYCSAYGLGTYLCVQFDFLIFTHEFIATFRKVPQQQVDKMPLMQEGPNTANKPPFTTTLYGIPHSAIARNSRVMGTVWTFKLSHQYTFQLLCISRMIERFGQDDCNWLHVELTIDLTTQEHHQQQQKSRPHADKLPTSCTSSALEVDEISEYEQERQRKIQENKEALLKLGLISDLSQDSVVNDGIYCDAMLSKRPYPHANLVVMVTGHIENLLPNQIDLYRKSIIQLAQDATHQLAIKGILVVGTKDVRDQISGKLWPVSMLVLEDVERISNGLLKLKEMVITVPEGYAKDKDAFAAEVHGEKEQSEHLPIVHAIYFVFQKQ</sequence>
<dbReference type="GeneID" id="89951699"/>
<feature type="region of interest" description="Disordered" evidence="4">
    <location>
        <begin position="81"/>
        <end position="101"/>
    </location>
</feature>
<evidence type="ECO:0000313" key="6">
    <source>
        <dbReference type="EMBL" id="KAK4520500.1"/>
    </source>
</evidence>
<dbReference type="Pfam" id="PF13832">
    <property type="entry name" value="zf-HC5HC2H_2"/>
    <property type="match status" value="1"/>
</dbReference>
<evidence type="ECO:0000256" key="3">
    <source>
        <dbReference type="ARBA" id="ARBA00022833"/>
    </source>
</evidence>
<keyword evidence="2" id="KW-0863">Zinc-finger</keyword>
<feature type="region of interest" description="Disordered" evidence="4">
    <location>
        <begin position="449"/>
        <end position="482"/>
    </location>
</feature>
<evidence type="ECO:0000259" key="5">
    <source>
        <dbReference type="PROSITE" id="PS51805"/>
    </source>
</evidence>
<organism evidence="6 7">
    <name type="scientific">Mucor velutinosus</name>
    <dbReference type="NCBI Taxonomy" id="708070"/>
    <lineage>
        <taxon>Eukaryota</taxon>
        <taxon>Fungi</taxon>
        <taxon>Fungi incertae sedis</taxon>
        <taxon>Mucoromycota</taxon>
        <taxon>Mucoromycotina</taxon>
        <taxon>Mucoromycetes</taxon>
        <taxon>Mucorales</taxon>
        <taxon>Mucorineae</taxon>
        <taxon>Mucoraceae</taxon>
        <taxon>Mucor</taxon>
    </lineage>
</organism>
<dbReference type="CDD" id="cd15571">
    <property type="entry name" value="ePHD"/>
    <property type="match status" value="1"/>
</dbReference>
<keyword evidence="1" id="KW-0479">Metal-binding</keyword>
<keyword evidence="3" id="KW-0862">Zinc</keyword>
<dbReference type="EMBL" id="JASEJX010000010">
    <property type="protein sequence ID" value="KAK4520500.1"/>
    <property type="molecule type" value="Genomic_DNA"/>
</dbReference>
<protein>
    <recommendedName>
        <fullName evidence="5">PHD-type domain-containing protein</fullName>
    </recommendedName>
</protein>
<dbReference type="Gene3D" id="2.30.30.140">
    <property type="match status" value="2"/>
</dbReference>
<dbReference type="RefSeq" id="XP_064687166.1">
    <property type="nucleotide sequence ID" value="XM_064827268.1"/>
</dbReference>
<dbReference type="SUPFAM" id="SSF63748">
    <property type="entry name" value="Tudor/PWWP/MBT"/>
    <property type="match status" value="1"/>
</dbReference>
<dbReference type="SUPFAM" id="SSF57716">
    <property type="entry name" value="Glucocorticoid receptor-like (DNA-binding domain)"/>
    <property type="match status" value="1"/>
</dbReference>
<keyword evidence="7" id="KW-1185">Reference proteome</keyword>
<dbReference type="Gene3D" id="3.30.40.10">
    <property type="entry name" value="Zinc/RING finger domain, C3HC4 (zinc finger)"/>
    <property type="match status" value="1"/>
</dbReference>
<dbReference type="InterPro" id="IPR051188">
    <property type="entry name" value="PHD-type_Zinc_Finger"/>
</dbReference>
<evidence type="ECO:0000313" key="7">
    <source>
        <dbReference type="Proteomes" id="UP001304243"/>
    </source>
</evidence>
<dbReference type="SUPFAM" id="SSF53335">
    <property type="entry name" value="S-adenosyl-L-methionine-dependent methyltransferases"/>
    <property type="match status" value="2"/>
</dbReference>
<evidence type="ECO:0000256" key="4">
    <source>
        <dbReference type="SAM" id="MobiDB-lite"/>
    </source>
</evidence>
<dbReference type="Proteomes" id="UP001304243">
    <property type="component" value="Unassembled WGS sequence"/>
</dbReference>
<dbReference type="SMART" id="SM00249">
    <property type="entry name" value="PHD"/>
    <property type="match status" value="1"/>
</dbReference>
<reference evidence="6 7" key="1">
    <citation type="submission" date="2022-11" db="EMBL/GenBank/DDBJ databases">
        <title>Mucor velutinosus strain NIH1002 WGS.</title>
        <authorList>
            <person name="Subramanian P."/>
            <person name="Mullikin J.C."/>
            <person name="Segre J.A."/>
            <person name="Zelazny A.M."/>
        </authorList>
    </citation>
    <scope>NUCLEOTIDE SEQUENCE [LARGE SCALE GENOMIC DNA]</scope>
    <source>
        <strain evidence="6 7">NIH1002</strain>
    </source>
</reference>
<comment type="caution">
    <text evidence="6">The sequence shown here is derived from an EMBL/GenBank/DDBJ whole genome shotgun (WGS) entry which is preliminary data.</text>
</comment>
<feature type="compositionally biased region" description="Polar residues" evidence="4">
    <location>
        <begin position="469"/>
        <end position="480"/>
    </location>
</feature>
<dbReference type="InterPro" id="IPR001965">
    <property type="entry name" value="Znf_PHD"/>
</dbReference>
<dbReference type="InterPro" id="IPR013083">
    <property type="entry name" value="Znf_RING/FYVE/PHD"/>
</dbReference>
<gene>
    <name evidence="6" type="ORF">ATC70_008013</name>
</gene>